<dbReference type="GO" id="GO:0008270">
    <property type="term" value="F:zinc ion binding"/>
    <property type="evidence" value="ECO:0007669"/>
    <property type="project" value="InterPro"/>
</dbReference>
<proteinExistence type="predicted"/>
<evidence type="ECO:0000313" key="4">
    <source>
        <dbReference type="Proteomes" id="UP001150569"/>
    </source>
</evidence>
<evidence type="ECO:0000259" key="2">
    <source>
        <dbReference type="Pfam" id="PF04082"/>
    </source>
</evidence>
<dbReference type="GO" id="GO:0006351">
    <property type="term" value="P:DNA-templated transcription"/>
    <property type="evidence" value="ECO:0007669"/>
    <property type="project" value="InterPro"/>
</dbReference>
<dbReference type="GO" id="GO:0003677">
    <property type="term" value="F:DNA binding"/>
    <property type="evidence" value="ECO:0007669"/>
    <property type="project" value="InterPro"/>
</dbReference>
<dbReference type="Proteomes" id="UP001150569">
    <property type="component" value="Unassembled WGS sequence"/>
</dbReference>
<dbReference type="EMBL" id="JANBPT010000005">
    <property type="protein sequence ID" value="KAJ1930518.1"/>
    <property type="molecule type" value="Genomic_DNA"/>
</dbReference>
<comment type="caution">
    <text evidence="3">The sequence shown here is derived from an EMBL/GenBank/DDBJ whole genome shotgun (WGS) entry which is preliminary data.</text>
</comment>
<protein>
    <recommendedName>
        <fullName evidence="2">Xylanolytic transcriptional activator regulatory domain-containing protein</fullName>
    </recommendedName>
</protein>
<evidence type="ECO:0000313" key="3">
    <source>
        <dbReference type="EMBL" id="KAJ1930518.1"/>
    </source>
</evidence>
<dbReference type="CDD" id="cd12148">
    <property type="entry name" value="fungal_TF_MHR"/>
    <property type="match status" value="1"/>
</dbReference>
<dbReference type="Pfam" id="PF04082">
    <property type="entry name" value="Fungal_trans"/>
    <property type="match status" value="1"/>
</dbReference>
<organism evidence="3 4">
    <name type="scientific">Tieghemiomyces parasiticus</name>
    <dbReference type="NCBI Taxonomy" id="78921"/>
    <lineage>
        <taxon>Eukaryota</taxon>
        <taxon>Fungi</taxon>
        <taxon>Fungi incertae sedis</taxon>
        <taxon>Zoopagomycota</taxon>
        <taxon>Kickxellomycotina</taxon>
        <taxon>Dimargaritomycetes</taxon>
        <taxon>Dimargaritales</taxon>
        <taxon>Dimargaritaceae</taxon>
        <taxon>Tieghemiomyces</taxon>
    </lineage>
</organism>
<sequence length="569" mass="63587">MAHSLSQSRLSLATIGQTYQNPALDTSESAPPILSWEHIQTFLSGIPVATFKSQFINMAHQITRLLKSAEDVIYNPVIVYSLIAVYVNQQVRIYQHCYLQRLYRKLRRHELSPLVLNFLLAYGAAIATESHRDMATRRAIAKVYLDRVKMGLEQEVAHPTLGTPHLISQIGTLHSVVQENEGFSYYITKGKGLMMEHHFHLVDSPVPTHHPLSGHLPNHSYPFTSQQAPQETALAQEFKRRTFWEIYTLDNQVNAMLGLPSSLSATQVTVQPIQDALLPTLFELPPEEDIYPALIPGIRHSLCGYPSLIELALLMGQVADLRAQRDLAPTTPSSHDSRLFMAYLDLGDQHQALAPRLLAEYPLPAYLPTPALVQSYPAYYSSLYTVHASFYAAGILLTIQNWNHGARAFRPNHHPTLYTRGLDLARQFDALIMPVLKILPFHYHTNVFGGTAYLMGYVFSQSLIPPPSPPTFSAPSAFTPTSANTRAAPLGIPWDPAAHLATRQLVHRYLRYLEGLAQHISYVQAYVTLLSRNLAEAEASYRRFLQPLPVVNGPAVVAIGPHAGKRICH</sequence>
<evidence type="ECO:0000256" key="1">
    <source>
        <dbReference type="ARBA" id="ARBA00023242"/>
    </source>
</evidence>
<dbReference type="InterPro" id="IPR007219">
    <property type="entry name" value="XnlR_reg_dom"/>
</dbReference>
<name>A0A9W8E317_9FUNG</name>
<keyword evidence="1" id="KW-0539">Nucleus</keyword>
<gene>
    <name evidence="3" type="ORF">IWQ60_000215</name>
</gene>
<feature type="domain" description="Xylanolytic transcriptional activator regulatory" evidence="2">
    <location>
        <begin position="223"/>
        <end position="283"/>
    </location>
</feature>
<reference evidence="3" key="1">
    <citation type="submission" date="2022-07" db="EMBL/GenBank/DDBJ databases">
        <title>Phylogenomic reconstructions and comparative analyses of Kickxellomycotina fungi.</title>
        <authorList>
            <person name="Reynolds N.K."/>
            <person name="Stajich J.E."/>
            <person name="Barry K."/>
            <person name="Grigoriev I.V."/>
            <person name="Crous P."/>
            <person name="Smith M.E."/>
        </authorList>
    </citation>
    <scope>NUCLEOTIDE SEQUENCE</scope>
    <source>
        <strain evidence="3">RSA 861</strain>
    </source>
</reference>
<keyword evidence="4" id="KW-1185">Reference proteome</keyword>
<accession>A0A9W8E317</accession>
<dbReference type="AlphaFoldDB" id="A0A9W8E317"/>